<feature type="compositionally biased region" description="Low complexity" evidence="1">
    <location>
        <begin position="2368"/>
        <end position="2380"/>
    </location>
</feature>
<feature type="compositionally biased region" description="Gly residues" evidence="1">
    <location>
        <begin position="2938"/>
        <end position="2957"/>
    </location>
</feature>
<dbReference type="InterPro" id="IPR036890">
    <property type="entry name" value="HATPase_C_sf"/>
</dbReference>
<dbReference type="PANTHER" id="PTHR32387">
    <property type="entry name" value="WU:FJ29H11"/>
    <property type="match status" value="1"/>
</dbReference>
<feature type="compositionally biased region" description="Basic and acidic residues" evidence="1">
    <location>
        <begin position="276"/>
        <end position="288"/>
    </location>
</feature>
<reference evidence="3" key="1">
    <citation type="journal article" date="2020" name="bioRxiv">
        <title>Comparative genomics of Chlamydomonas.</title>
        <authorList>
            <person name="Craig R.J."/>
            <person name="Hasan A.R."/>
            <person name="Ness R.W."/>
            <person name="Keightley P.D."/>
        </authorList>
    </citation>
    <scope>NUCLEOTIDE SEQUENCE</scope>
    <source>
        <strain evidence="3">CCAP 11/70</strain>
    </source>
</reference>
<dbReference type="Proteomes" id="UP000612055">
    <property type="component" value="Unassembled WGS sequence"/>
</dbReference>
<feature type="compositionally biased region" description="Gly residues" evidence="1">
    <location>
        <begin position="1998"/>
        <end position="2012"/>
    </location>
</feature>
<evidence type="ECO:0000259" key="2">
    <source>
        <dbReference type="PROSITE" id="PS50126"/>
    </source>
</evidence>
<dbReference type="InterPro" id="IPR003029">
    <property type="entry name" value="S1_domain"/>
</dbReference>
<dbReference type="Pfam" id="PF13020">
    <property type="entry name" value="NOV_C"/>
    <property type="match status" value="1"/>
</dbReference>
<feature type="compositionally biased region" description="Pro residues" evidence="1">
    <location>
        <begin position="617"/>
        <end position="632"/>
    </location>
</feature>
<dbReference type="EMBL" id="JAEHOE010000001">
    <property type="protein sequence ID" value="KAG2501754.1"/>
    <property type="molecule type" value="Genomic_DNA"/>
</dbReference>
<dbReference type="SMART" id="SM00316">
    <property type="entry name" value="S1"/>
    <property type="match status" value="1"/>
</dbReference>
<dbReference type="OrthoDB" id="551035at2759"/>
<feature type="region of interest" description="Disordered" evidence="1">
    <location>
        <begin position="1743"/>
        <end position="1762"/>
    </location>
</feature>
<feature type="region of interest" description="Disordered" evidence="1">
    <location>
        <begin position="3118"/>
        <end position="3199"/>
    </location>
</feature>
<feature type="region of interest" description="Disordered" evidence="1">
    <location>
        <begin position="1984"/>
        <end position="2012"/>
    </location>
</feature>
<feature type="region of interest" description="Disordered" evidence="1">
    <location>
        <begin position="2865"/>
        <end position="2891"/>
    </location>
</feature>
<dbReference type="InterPro" id="IPR024975">
    <property type="entry name" value="NOV_C"/>
</dbReference>
<keyword evidence="4" id="KW-1185">Reference proteome</keyword>
<feature type="region of interest" description="Disordered" evidence="1">
    <location>
        <begin position="585"/>
        <end position="633"/>
    </location>
</feature>
<dbReference type="NCBIfam" id="NF047352">
    <property type="entry name" value="P_loop_sacsin"/>
    <property type="match status" value="1"/>
</dbReference>
<feature type="region of interest" description="Disordered" evidence="1">
    <location>
        <begin position="1877"/>
        <end position="1897"/>
    </location>
</feature>
<feature type="region of interest" description="Disordered" evidence="1">
    <location>
        <begin position="1430"/>
        <end position="1452"/>
    </location>
</feature>
<dbReference type="Gene3D" id="2.40.50.140">
    <property type="entry name" value="Nucleic acid-binding proteins"/>
    <property type="match status" value="1"/>
</dbReference>
<name>A0A835YQ14_9CHLO</name>
<feature type="region of interest" description="Disordered" evidence="1">
    <location>
        <begin position="40"/>
        <end position="59"/>
    </location>
</feature>
<feature type="region of interest" description="Disordered" evidence="1">
    <location>
        <begin position="276"/>
        <end position="315"/>
    </location>
</feature>
<comment type="caution">
    <text evidence="3">The sequence shown here is derived from an EMBL/GenBank/DDBJ whole genome shotgun (WGS) entry which is preliminary data.</text>
</comment>
<dbReference type="InterPro" id="IPR058210">
    <property type="entry name" value="SACS/Nov_dom"/>
</dbReference>
<feature type="compositionally biased region" description="Low complexity" evidence="1">
    <location>
        <begin position="1984"/>
        <end position="1997"/>
    </location>
</feature>
<proteinExistence type="predicted"/>
<feature type="region of interest" description="Disordered" evidence="1">
    <location>
        <begin position="2255"/>
        <end position="2278"/>
    </location>
</feature>
<feature type="compositionally biased region" description="Gly residues" evidence="1">
    <location>
        <begin position="2117"/>
        <end position="2128"/>
    </location>
</feature>
<evidence type="ECO:0000313" key="3">
    <source>
        <dbReference type="EMBL" id="KAG2501754.1"/>
    </source>
</evidence>
<dbReference type="InterPro" id="IPR052957">
    <property type="entry name" value="Auxin_embryo_med"/>
</dbReference>
<dbReference type="Pfam" id="PF25794">
    <property type="entry name" value="SACS"/>
    <property type="match status" value="1"/>
</dbReference>
<feature type="region of interest" description="Disordered" evidence="1">
    <location>
        <begin position="2938"/>
        <end position="3010"/>
    </location>
</feature>
<dbReference type="InterPro" id="IPR012340">
    <property type="entry name" value="NA-bd_OB-fold"/>
</dbReference>
<dbReference type="PANTHER" id="PTHR32387:SF0">
    <property type="entry name" value="PROTEIN NO VEIN"/>
    <property type="match status" value="1"/>
</dbReference>
<evidence type="ECO:0000313" key="4">
    <source>
        <dbReference type="Proteomes" id="UP000612055"/>
    </source>
</evidence>
<evidence type="ECO:0000256" key="1">
    <source>
        <dbReference type="SAM" id="MobiDB-lite"/>
    </source>
</evidence>
<feature type="compositionally biased region" description="Acidic residues" evidence="1">
    <location>
        <begin position="294"/>
        <end position="308"/>
    </location>
</feature>
<dbReference type="SUPFAM" id="SSF55874">
    <property type="entry name" value="ATPase domain of HSP90 chaperone/DNA topoisomerase II/histidine kinase"/>
    <property type="match status" value="1"/>
</dbReference>
<dbReference type="Pfam" id="PF00575">
    <property type="entry name" value="S1"/>
    <property type="match status" value="1"/>
</dbReference>
<dbReference type="PROSITE" id="PS50126">
    <property type="entry name" value="S1"/>
    <property type="match status" value="1"/>
</dbReference>
<dbReference type="GO" id="GO:0003676">
    <property type="term" value="F:nucleic acid binding"/>
    <property type="evidence" value="ECO:0007669"/>
    <property type="project" value="InterPro"/>
</dbReference>
<sequence length="3450" mass="351647">MYSIAVGLRGPGPGALRPAVAGNGRRPSIAVAALPPSIFAGGRGRGQSSPVQGRGRGQVTPNDAIVAAGELLKATRARLHREGRVALFSEALKEAWPQLCELPSLRTPGDVIYLARTNQSAYLYEYLSRERRVRAHIDAFLAVYSGFATLHDLEAFVMERERGFLGLEESAPGMQCFNDLMVGPLWAQPGLVAAGLAPEGMTEMPQTKVTRADVLLLLVRWLNERRFTELPTGPKLAEALEAHYGKPLRELGISAMRPDMLVVDVRRLTQQFSNEMRKSKRDVVERRAPTAAESDAEDDDDDEEEDGGGDAALETPFKNLDVVEGKVQALQPYGAFVELPGGFTGLLHLSAVSNEKVLEIKNVLSEGQALRVMVLDVDRGAGRTTLSTKVLEPAKGDMLKDPQLVYDKAEEMGAKYREAQAGRETREEERASRRMKEAAAVNAMDLSSPGQLLAVLEERLRGVLGKKVWGRLPGAADALRRLEGNLDRHPPANSLRKLKTRIVEVYPTPPFTVPPTKKISRKDVQDAALAVYPYLVRALQDAAAVVAELNSEQRRAAAAKAGAGAEAEAEAEGSQDLIWQKWQPDDAEVGGSRRAREADQQAEPTQPERPAQAADRVPPPGPEATGPRPPPVSRQRLREAVAAHYRSLSFRSLAQLERNAAHELGAATFADLGRGESLLAALAEDPELAELLLGGGPGSAGAAPAGALEDPASAPLAVGAVREAEALRMAALVAGARGDTGPPPAAASDGSLAGPHASSAAAASLEAAVRLQWGAPSVRALGFGPPERLLQEAAEHMGAADAAASAAVLPAYGLAPPHPPNAASGYEGAGAAAAAAAGSALLAAQPVGPGALAAAAQLEGDGSGRSAPAAAAALAALDAAPMLCELGRWALWEEAFAPELGPLRAFLLGREASSARGGGAAGRGWRALEAPGGRLVKVPAGLGLEGSVALFAQRLTEGDARGMATALLSAAADAGGVEALPAQYLSGLVEGRWAEWAEAGGQAGRARVLRCCLDCVAALGVTPLRGALASRVLLPALESPRVVGRGWRLALLAAAETAEQRSALHALGAELRERDWLQDWAGAVWAAAATTAAAAEAPPVQSPAAAASVTAEAARLAAGLPAAGVERTAGQENPPLPAADGAAAPSVAPPDEKLANAEAPMPSVAAAAESALAPAPLGAEEVAARRAAAAAVVERIQHTYGVGKEFSDPDARDTIATNTQRVGNAVAQLSEQLYSRDVHFVMELLQNAEDNAYPPGVPPGLEFVLTRTALVVANNEAGFTERDVRALSDVNASTKKKKRGYIGKKGIGFKSVFKVSDAPEVHSNGFHIAFDRTAHGNLGLVLPSPVAPYTGEGLPSQLGLLPHPATLIRLPLRTPASPLRSDAGSDDEARAQEAAVAGWITALREVEPKLLLFLRKLRRIAITDATHVPEALGERGPEGTAPPPQLQAPAPASSLSVCMTRVDVGGGVVALRTERGGAGAGAGAEETRYLLVTDTFAPSVGRADLSVSELGDTTVSLAFDLGAAAELAAAAAAGERPLPRPPRQDVFAFLPTRDYGLRFVVNADFELTTSRESISGGSPYNQMLASRIPALFARSLSELQRLGQLPSAAEPGDASPPLGPHAWLCYWLACMPLPSEAQGPFAPLVGPIAEAARHAVLLPTACGQMLSPATHALRVCTDPAARELLALPAVQAALRSASIAFVSDAVAPLHESPELRKLLRVQSFGAADMVALLEQLLLSSQHPSAPASASTSPSSSPRPEGPLSVPTLARLLLLTFTLLQGQGQGPTQRTDALRRRGSPSLSGTGAGGAGSDLWSALRRLPLLPLLGGGPWAAPAAAGGAAPTGVSSAPSPVFLLPGSEGPSAPDLAPLLSSLGLPPDLGPLTQPLAPEGSPAPAPPSALRFLDPALLEAADGEEERGVLLGGLRALGLRRLEAEDAAERACLPLLSSAAAAEGGVAEAAMVAALALPLAAGLLGPAVGAAAPSRMLPQRSGSTASGLAGGRRGSSSGGAGGSRMLEALRRDAVLLRAQGGVVRLSDLRSGGAELWLPPALCPGGLDAAAVVPGRAGAAVVSGAYLGCEAVPKEAWSSLFRALGATPFLRLVPRTVYLRPAAPSSDGGSGGNQPGAGPGEAVTMALSDSPWAALEAAGPGTELNETTPRLPACPPGHVLALADVACPGLEALLRAAFGVGPPDGPGKEAEQEHGLNGGQLTAAQAAALGRVAAALHATWGDGGYGEGLTLRAPVRVLSEEEARLEAEEGQRVGEARDGLEARARDESDGGAPLLPSSFLLQLRTSRWLPSALGGACSPAELFPRLPQLTELLGDSPLPYLAPIPGLPSDSPLLNALGFPQRLTPTLLLSALRALAQGPAGGPASSPAAGEGRTDAAGEGRTSAGRGLMSLGVEGLGAVYRYLGAALAQAGPEERREVEASFAREALVWIPEAAGGSTAAAGPAAGRFLGAAQVVLTDPTGVVEALAAEQWAEAEAAEQPALPRVLSAHYPARALALFEELSAPPASDAATPHQQGGGPLVAREPSAAALLAALRCLQARAPQPSPDAVSKIRAVLLHLWKRDADVSEDRQALRPTLAALELFPTRVGGWASVAGGLLVGDSPALEAQLISAAGLQLLDPAFCAGEGGSGTAGDAEALLEWLGAPRLSELAEEEAAFYGRKPAAAGSSALVAVAAALAQRFVAACRPGAYAQQREGVAARLRALAVEEVAAGSLQVRYAVRLPSGAAVRTPLNERSALVLFSAAEPQGPAGQAGGCCLLLDPSSRSHPQLCDQLSRLFTGAPTMVAGRKRSGSEPDPELSSFLQAALLAHMADSDASAPCQPSPGAQRYALERGCGPLPPGEPVWQVTAALVDGAAEGPGAALPGSSPHAAPSSAPAPASVPAPAPAAAALALPEADPDELLATGVLRRQQRSTGSSAAGAPLGSAAGGAMGGAGGASGGGAAGGAPGEAGAETAGAETVTAGPDGEAPSSPDDLASVEPATNAGDLALPRDAPPPGTYGTYTPYRPYGSWQGRGRGWAAAEIPGSRTAGRYGTGDRWMYGLGDRYGVDYGYMDDFWQSLDESQPWSGWTGRTGLGRGAGRGRSGAFRSRGGRAVRGWGALEALLRSERGGSGPAGASWPWDVKAVGGSGSDSAWGPAAAQGGDGDREGGDGGANGGGVGEQLLDLPQPGLPEADAANGGPEGPEAVVGEAAGGDGRLLFEDSAAAAEDWLPLAQLLQAQTPSTAPSPSEPLPDTAADPTAQLNTAVAQLLAGASAASAASDAANLFGGPAPLDLDAALGLAPAATEPAAAAAAAEEGGSSAGVGAEGWAPGVSDVAAATRAEALVAAVLGASPAVTEGGWAVEWVSGQPGMRTAPYDILLTRGAERLFVEVKSSSAAAKDTFEISTRELALAMRERDSYVIVRVTGLRRDGSGLGGVRLRALADPWGLAEEGRLQVVMRG</sequence>
<organism evidence="3 4">
    <name type="scientific">Edaphochlamys debaryana</name>
    <dbReference type="NCBI Taxonomy" id="47281"/>
    <lineage>
        <taxon>Eukaryota</taxon>
        <taxon>Viridiplantae</taxon>
        <taxon>Chlorophyta</taxon>
        <taxon>core chlorophytes</taxon>
        <taxon>Chlorophyceae</taxon>
        <taxon>CS clade</taxon>
        <taxon>Chlamydomonadales</taxon>
        <taxon>Chlamydomonadales incertae sedis</taxon>
        <taxon>Edaphochlamys</taxon>
    </lineage>
</organism>
<dbReference type="Gene3D" id="3.30.565.10">
    <property type="entry name" value="Histidine kinase-like ATPase, C-terminal domain"/>
    <property type="match status" value="1"/>
</dbReference>
<feature type="compositionally biased region" description="Low complexity" evidence="1">
    <location>
        <begin position="1877"/>
        <end position="1890"/>
    </location>
</feature>
<dbReference type="SUPFAM" id="SSF50249">
    <property type="entry name" value="Nucleic acid-binding proteins"/>
    <property type="match status" value="1"/>
</dbReference>
<protein>
    <recommendedName>
        <fullName evidence="2">S1 motif domain-containing protein</fullName>
    </recommendedName>
</protein>
<accession>A0A835YQ14</accession>
<feature type="compositionally biased region" description="Low complexity" evidence="1">
    <location>
        <begin position="2865"/>
        <end position="2887"/>
    </location>
</feature>
<feature type="region of interest" description="Disordered" evidence="1">
    <location>
        <begin position="1782"/>
        <end position="1808"/>
    </location>
</feature>
<feature type="region of interest" description="Disordered" evidence="1">
    <location>
        <begin position="2368"/>
        <end position="2393"/>
    </location>
</feature>
<feature type="compositionally biased region" description="Gly residues" evidence="1">
    <location>
        <begin position="3160"/>
        <end position="3169"/>
    </location>
</feature>
<feature type="domain" description="S1 motif" evidence="2">
    <location>
        <begin position="320"/>
        <end position="389"/>
    </location>
</feature>
<feature type="region of interest" description="Disordered" evidence="1">
    <location>
        <begin position="2112"/>
        <end position="2132"/>
    </location>
</feature>
<feature type="region of interest" description="Disordered" evidence="1">
    <location>
        <begin position="1127"/>
        <end position="1154"/>
    </location>
</feature>
<feature type="compositionally biased region" description="Basic and acidic residues" evidence="1">
    <location>
        <begin position="2255"/>
        <end position="2277"/>
    </location>
</feature>
<gene>
    <name evidence="3" type="ORF">HYH03_000254</name>
</gene>
<feature type="compositionally biased region" description="Low complexity" evidence="1">
    <location>
        <begin position="2958"/>
        <end position="2973"/>
    </location>
</feature>